<name>X1K1H7_9ZZZZ</name>
<protein>
    <recommendedName>
        <fullName evidence="3">ABC transporter domain-containing protein</fullName>
    </recommendedName>
</protein>
<feature type="non-terminal residue" evidence="4">
    <location>
        <position position="112"/>
    </location>
</feature>
<evidence type="ECO:0000256" key="1">
    <source>
        <dbReference type="ARBA" id="ARBA00005417"/>
    </source>
</evidence>
<gene>
    <name evidence="4" type="ORF">S06H3_07772</name>
</gene>
<dbReference type="InterPro" id="IPR003439">
    <property type="entry name" value="ABC_transporter-like_ATP-bd"/>
</dbReference>
<evidence type="ECO:0000313" key="4">
    <source>
        <dbReference type="EMBL" id="GAI00373.1"/>
    </source>
</evidence>
<organism evidence="4">
    <name type="scientific">marine sediment metagenome</name>
    <dbReference type="NCBI Taxonomy" id="412755"/>
    <lineage>
        <taxon>unclassified sequences</taxon>
        <taxon>metagenomes</taxon>
        <taxon>ecological metagenomes</taxon>
    </lineage>
</organism>
<dbReference type="AlphaFoldDB" id="X1K1H7"/>
<dbReference type="Gene3D" id="3.40.50.300">
    <property type="entry name" value="P-loop containing nucleotide triphosphate hydrolases"/>
    <property type="match status" value="1"/>
</dbReference>
<evidence type="ECO:0000259" key="3">
    <source>
        <dbReference type="Pfam" id="PF00005"/>
    </source>
</evidence>
<accession>X1K1H7</accession>
<comment type="caution">
    <text evidence="4">The sequence shown here is derived from an EMBL/GenBank/DDBJ whole genome shotgun (WGS) entry which is preliminary data.</text>
</comment>
<proteinExistence type="inferred from homology"/>
<dbReference type="GO" id="GO:0016887">
    <property type="term" value="F:ATP hydrolysis activity"/>
    <property type="evidence" value="ECO:0007669"/>
    <property type="project" value="InterPro"/>
</dbReference>
<comment type="similarity">
    <text evidence="1">Belongs to the ABC transporter superfamily.</text>
</comment>
<reference evidence="4" key="1">
    <citation type="journal article" date="2014" name="Front. Microbiol.">
        <title>High frequency of phylogenetically diverse reductive dehalogenase-homologous genes in deep subseafloor sedimentary metagenomes.</title>
        <authorList>
            <person name="Kawai M."/>
            <person name="Futagami T."/>
            <person name="Toyoda A."/>
            <person name="Takaki Y."/>
            <person name="Nishi S."/>
            <person name="Hori S."/>
            <person name="Arai W."/>
            <person name="Tsubouchi T."/>
            <person name="Morono Y."/>
            <person name="Uchiyama I."/>
            <person name="Ito T."/>
            <person name="Fujiyama A."/>
            <person name="Inagaki F."/>
            <person name="Takami H."/>
        </authorList>
    </citation>
    <scope>NUCLEOTIDE SEQUENCE</scope>
    <source>
        <strain evidence="4">Expedition CK06-06</strain>
    </source>
</reference>
<dbReference type="EMBL" id="BARV01003191">
    <property type="protein sequence ID" value="GAI00373.1"/>
    <property type="molecule type" value="Genomic_DNA"/>
</dbReference>
<keyword evidence="2" id="KW-0813">Transport</keyword>
<sequence length="112" mass="12494">MVNDVSFTVAQGEIFGLIGPNGAGKTTTIRMIMDITKPDSGEISILRERLNEATKNRVGYLPEERGLYKKISVLQSLIYLASLKGIGVHQARSRAEELLKQVDMLPHKEKRI</sequence>
<feature type="domain" description="ABC transporter" evidence="3">
    <location>
        <begin position="2"/>
        <end position="111"/>
    </location>
</feature>
<dbReference type="InterPro" id="IPR027417">
    <property type="entry name" value="P-loop_NTPase"/>
</dbReference>
<dbReference type="SUPFAM" id="SSF52540">
    <property type="entry name" value="P-loop containing nucleoside triphosphate hydrolases"/>
    <property type="match status" value="1"/>
</dbReference>
<dbReference type="PANTHER" id="PTHR43335">
    <property type="entry name" value="ABC TRANSPORTER, ATP-BINDING PROTEIN"/>
    <property type="match status" value="1"/>
</dbReference>
<dbReference type="Pfam" id="PF00005">
    <property type="entry name" value="ABC_tran"/>
    <property type="match status" value="1"/>
</dbReference>
<evidence type="ECO:0000256" key="2">
    <source>
        <dbReference type="ARBA" id="ARBA00022448"/>
    </source>
</evidence>
<dbReference type="GO" id="GO:0005524">
    <property type="term" value="F:ATP binding"/>
    <property type="evidence" value="ECO:0007669"/>
    <property type="project" value="InterPro"/>
</dbReference>